<dbReference type="InterPro" id="IPR002104">
    <property type="entry name" value="Integrase_catalytic"/>
</dbReference>
<dbReference type="InterPro" id="IPR028259">
    <property type="entry name" value="AP2-like_int_N"/>
</dbReference>
<keyword evidence="2" id="KW-0238">DNA-binding</keyword>
<evidence type="ECO:0000313" key="6">
    <source>
        <dbReference type="Proteomes" id="UP000234902"/>
    </source>
</evidence>
<dbReference type="GO" id="GO:0003677">
    <property type="term" value="F:DNA binding"/>
    <property type="evidence" value="ECO:0007669"/>
    <property type="project" value="UniProtKB-KW"/>
</dbReference>
<dbReference type="Proteomes" id="UP000234902">
    <property type="component" value="Unassembled WGS sequence"/>
</dbReference>
<name>A0A2I1TY10_STRMT</name>
<dbReference type="PANTHER" id="PTHR30349">
    <property type="entry name" value="PHAGE INTEGRASE-RELATED"/>
    <property type="match status" value="1"/>
</dbReference>
<dbReference type="GO" id="GO:0015074">
    <property type="term" value="P:DNA integration"/>
    <property type="evidence" value="ECO:0007669"/>
    <property type="project" value="InterPro"/>
</dbReference>
<comment type="caution">
    <text evidence="5">The sequence shown here is derived from an EMBL/GenBank/DDBJ whole genome shotgun (WGS) entry which is preliminary data.</text>
</comment>
<dbReference type="InterPro" id="IPR011010">
    <property type="entry name" value="DNA_brk_join_enz"/>
</dbReference>
<dbReference type="InterPro" id="IPR050090">
    <property type="entry name" value="Tyrosine_recombinase_XerCD"/>
</dbReference>
<dbReference type="Gene3D" id="1.10.150.130">
    <property type="match status" value="1"/>
</dbReference>
<dbReference type="Pfam" id="PF14657">
    <property type="entry name" value="Arm-DNA-bind_4"/>
    <property type="match status" value="1"/>
</dbReference>
<dbReference type="EMBL" id="PKID01000006">
    <property type="protein sequence ID" value="PKZ98502.1"/>
    <property type="molecule type" value="Genomic_DNA"/>
</dbReference>
<dbReference type="RefSeq" id="WP_101782342.1">
    <property type="nucleotide sequence ID" value="NZ_PKID01000006.1"/>
</dbReference>
<dbReference type="GO" id="GO:0006310">
    <property type="term" value="P:DNA recombination"/>
    <property type="evidence" value="ECO:0007669"/>
    <property type="project" value="UniProtKB-KW"/>
</dbReference>
<accession>A0A2I1TY10</accession>
<dbReference type="InterPro" id="IPR013762">
    <property type="entry name" value="Integrase-like_cat_sf"/>
</dbReference>
<evidence type="ECO:0000313" key="5">
    <source>
        <dbReference type="EMBL" id="PKZ98502.1"/>
    </source>
</evidence>
<dbReference type="InterPro" id="IPR010998">
    <property type="entry name" value="Integrase_recombinase_N"/>
</dbReference>
<dbReference type="PANTHER" id="PTHR30349:SF64">
    <property type="entry name" value="PROPHAGE INTEGRASE INTD-RELATED"/>
    <property type="match status" value="1"/>
</dbReference>
<evidence type="ECO:0000256" key="1">
    <source>
        <dbReference type="ARBA" id="ARBA00008857"/>
    </source>
</evidence>
<dbReference type="AlphaFoldDB" id="A0A2I1TY10"/>
<reference evidence="5 6" key="1">
    <citation type="submission" date="2017-12" db="EMBL/GenBank/DDBJ databases">
        <title>Phylogenetic diversity of female urinary microbiome.</title>
        <authorList>
            <person name="Thomas-White K."/>
            <person name="Wolfe A.J."/>
        </authorList>
    </citation>
    <scope>NUCLEOTIDE SEQUENCE [LARGE SCALE GENOMIC DNA]</scope>
    <source>
        <strain evidence="5 6">UMB0079</strain>
    </source>
</reference>
<dbReference type="Gene3D" id="1.10.443.10">
    <property type="entry name" value="Intergrase catalytic core"/>
    <property type="match status" value="1"/>
</dbReference>
<proteinExistence type="inferred from homology"/>
<organism evidence="5 6">
    <name type="scientific">Streptococcus mitis</name>
    <dbReference type="NCBI Taxonomy" id="28037"/>
    <lineage>
        <taxon>Bacteria</taxon>
        <taxon>Bacillati</taxon>
        <taxon>Bacillota</taxon>
        <taxon>Bacilli</taxon>
        <taxon>Lactobacillales</taxon>
        <taxon>Streptococcaceae</taxon>
        <taxon>Streptococcus</taxon>
        <taxon>Streptococcus mitis group</taxon>
    </lineage>
</organism>
<evidence type="ECO:0000256" key="2">
    <source>
        <dbReference type="ARBA" id="ARBA00023125"/>
    </source>
</evidence>
<evidence type="ECO:0000256" key="3">
    <source>
        <dbReference type="ARBA" id="ARBA00023172"/>
    </source>
</evidence>
<evidence type="ECO:0000259" key="4">
    <source>
        <dbReference type="PROSITE" id="PS51898"/>
    </source>
</evidence>
<keyword evidence="3" id="KW-0233">DNA recombination</keyword>
<sequence length="380" mass="44446">MATFRQRTKGGTWDYRIVDNNKKLLASKGGFRTKKEAEKEALAIELKLMSGAKINSQASLYELWEEWFDVVVRPLGKSESTLFKHKKRGDLIKELFQDRPATSIRFSQYQRALNSYAERVTKDTVARLNSEIRKVIQFAQRDQLDIVDFTDGAIISGMKKSKTTDEKYIDNIEDYYKILVHLKSHLNYSKSVIPYLLFVSFKTGMRFGEILGLTWDCIDFENQVIHTYRRYYNYKWRPPKTDTSVRDVPIDEETSDVLKLLKKEQKIVYKNQGIKEKENFLFYDTVYGVPSNNTVNQNLQSILKKLEIFPYNLTATGIRHTYASMLLAKGIDIWVVAHVMGHKNIKQVTETYGHLLKEKKEKEHQIIRNLLSEYPLVEQK</sequence>
<dbReference type="SUPFAM" id="SSF56349">
    <property type="entry name" value="DNA breaking-rejoining enzymes"/>
    <property type="match status" value="1"/>
</dbReference>
<dbReference type="Pfam" id="PF00589">
    <property type="entry name" value="Phage_integrase"/>
    <property type="match status" value="1"/>
</dbReference>
<gene>
    <name evidence="5" type="ORF">CYK19_06305</name>
</gene>
<comment type="similarity">
    <text evidence="1">Belongs to the 'phage' integrase family.</text>
</comment>
<feature type="domain" description="Tyr recombinase" evidence="4">
    <location>
        <begin position="164"/>
        <end position="365"/>
    </location>
</feature>
<dbReference type="CDD" id="cd01189">
    <property type="entry name" value="INT_ICEBs1_C_like"/>
    <property type="match status" value="1"/>
</dbReference>
<protein>
    <submittedName>
        <fullName evidence="5">Site-specific integrase</fullName>
    </submittedName>
</protein>
<dbReference type="PROSITE" id="PS51898">
    <property type="entry name" value="TYR_RECOMBINASE"/>
    <property type="match status" value="1"/>
</dbReference>